<dbReference type="InterPro" id="IPR003787">
    <property type="entry name" value="Sulphur_relay_DsrE/F-like"/>
</dbReference>
<dbReference type="Proteomes" id="UP001161389">
    <property type="component" value="Unassembled WGS sequence"/>
</dbReference>
<evidence type="ECO:0000313" key="6">
    <source>
        <dbReference type="Proteomes" id="UP001161389"/>
    </source>
</evidence>
<dbReference type="NCBIfam" id="NF001237">
    <property type="entry name" value="PRK00207.1"/>
    <property type="match status" value="1"/>
</dbReference>
<dbReference type="PANTHER" id="PTHR34874">
    <property type="entry name" value="PROTEIN YCHN"/>
    <property type="match status" value="1"/>
</dbReference>
<dbReference type="InterPro" id="IPR017463">
    <property type="entry name" value="Sulphur_relay_TusD/DsrE"/>
</dbReference>
<comment type="similarity">
    <text evidence="2">Belongs to the DsrE/TusD family.</text>
</comment>
<evidence type="ECO:0000313" key="5">
    <source>
        <dbReference type="EMBL" id="GLQ31695.1"/>
    </source>
</evidence>
<comment type="caution">
    <text evidence="5">The sequence shown here is derived from an EMBL/GenBank/DDBJ whole genome shotgun (WGS) entry which is preliminary data.</text>
</comment>
<dbReference type="Pfam" id="PF02635">
    <property type="entry name" value="DsrE"/>
    <property type="match status" value="1"/>
</dbReference>
<evidence type="ECO:0000256" key="4">
    <source>
        <dbReference type="ARBA" id="ARBA00022679"/>
    </source>
</evidence>
<dbReference type="RefSeq" id="WP_284381383.1">
    <property type="nucleotide sequence ID" value="NZ_BSNM01000014.1"/>
</dbReference>
<evidence type="ECO:0000256" key="3">
    <source>
        <dbReference type="ARBA" id="ARBA00022490"/>
    </source>
</evidence>
<sequence>MSDQSKTFSLFITSSPWSSQAHITALNFAKSIIKQNHKLYRVFFYGDATHVGTGAGVAPQDELDLPKEWQVLAEQNAVDLVICISAGIKRGILDSTEQTRYSAIASTINPGFELSGLGQMVDAIIQSDRVISF</sequence>
<proteinExistence type="inferred from homology"/>
<organism evidence="5 6">
    <name type="scientific">Litoribrevibacter albus</name>
    <dbReference type="NCBI Taxonomy" id="1473156"/>
    <lineage>
        <taxon>Bacteria</taxon>
        <taxon>Pseudomonadati</taxon>
        <taxon>Pseudomonadota</taxon>
        <taxon>Gammaproteobacteria</taxon>
        <taxon>Oceanospirillales</taxon>
        <taxon>Oceanospirillaceae</taxon>
        <taxon>Litoribrevibacter</taxon>
    </lineage>
</organism>
<dbReference type="NCBIfam" id="TIGR03012">
    <property type="entry name" value="sulf_tusD_dsrE"/>
    <property type="match status" value="1"/>
</dbReference>
<name>A0AA37S9J3_9GAMM</name>
<dbReference type="Gene3D" id="3.40.1260.10">
    <property type="entry name" value="DsrEFH-like"/>
    <property type="match status" value="1"/>
</dbReference>
<dbReference type="GO" id="GO:0097163">
    <property type="term" value="F:sulfur carrier activity"/>
    <property type="evidence" value="ECO:0007669"/>
    <property type="project" value="TreeGrafter"/>
</dbReference>
<evidence type="ECO:0000256" key="1">
    <source>
        <dbReference type="ARBA" id="ARBA00004496"/>
    </source>
</evidence>
<dbReference type="SUPFAM" id="SSF75169">
    <property type="entry name" value="DsrEFH-like"/>
    <property type="match status" value="1"/>
</dbReference>
<keyword evidence="4" id="KW-0808">Transferase</keyword>
<dbReference type="GO" id="GO:1990228">
    <property type="term" value="C:sulfurtransferase complex"/>
    <property type="evidence" value="ECO:0007669"/>
    <property type="project" value="TreeGrafter"/>
</dbReference>
<comment type="subcellular location">
    <subcellularLocation>
        <location evidence="1">Cytoplasm</location>
    </subcellularLocation>
</comment>
<keyword evidence="6" id="KW-1185">Reference proteome</keyword>
<dbReference type="GO" id="GO:0002143">
    <property type="term" value="P:tRNA wobble position uridine thiolation"/>
    <property type="evidence" value="ECO:0007669"/>
    <property type="project" value="TreeGrafter"/>
</dbReference>
<protein>
    <submittedName>
        <fullName evidence="5">Sulfurtransferase TusD</fullName>
    </submittedName>
</protein>
<dbReference type="GO" id="GO:0016783">
    <property type="term" value="F:sulfurtransferase activity"/>
    <property type="evidence" value="ECO:0007669"/>
    <property type="project" value="InterPro"/>
</dbReference>
<keyword evidence="3" id="KW-0963">Cytoplasm</keyword>
<reference evidence="5" key="2">
    <citation type="submission" date="2023-01" db="EMBL/GenBank/DDBJ databases">
        <title>Draft genome sequence of Litoribrevibacter albus strain NBRC 110071.</title>
        <authorList>
            <person name="Sun Q."/>
            <person name="Mori K."/>
        </authorList>
    </citation>
    <scope>NUCLEOTIDE SEQUENCE</scope>
    <source>
        <strain evidence="5">NBRC 110071</strain>
    </source>
</reference>
<accession>A0AA37S9J3</accession>
<gene>
    <name evidence="5" type="primary">tusD</name>
    <name evidence="5" type="ORF">GCM10007876_21740</name>
</gene>
<dbReference type="InterPro" id="IPR027396">
    <property type="entry name" value="DsrEFH-like"/>
</dbReference>
<dbReference type="EMBL" id="BSNM01000014">
    <property type="protein sequence ID" value="GLQ31695.1"/>
    <property type="molecule type" value="Genomic_DNA"/>
</dbReference>
<reference evidence="5" key="1">
    <citation type="journal article" date="2014" name="Int. J. Syst. Evol. Microbiol.">
        <title>Complete genome sequence of Corynebacterium casei LMG S-19264T (=DSM 44701T), isolated from a smear-ripened cheese.</title>
        <authorList>
            <consortium name="US DOE Joint Genome Institute (JGI-PGF)"/>
            <person name="Walter F."/>
            <person name="Albersmeier A."/>
            <person name="Kalinowski J."/>
            <person name="Ruckert C."/>
        </authorList>
    </citation>
    <scope>NUCLEOTIDE SEQUENCE</scope>
    <source>
        <strain evidence="5">NBRC 110071</strain>
    </source>
</reference>
<dbReference type="PANTHER" id="PTHR34874:SF3">
    <property type="entry name" value="SULFURTRANSFERASE TUSD"/>
    <property type="match status" value="1"/>
</dbReference>
<evidence type="ECO:0000256" key="2">
    <source>
        <dbReference type="ARBA" id="ARBA00007067"/>
    </source>
</evidence>
<dbReference type="AlphaFoldDB" id="A0AA37S9J3"/>